<dbReference type="InterPro" id="IPR003313">
    <property type="entry name" value="AraC-bd"/>
</dbReference>
<evidence type="ECO:0000256" key="2">
    <source>
        <dbReference type="ARBA" id="ARBA00023125"/>
    </source>
</evidence>
<organism evidence="5 6">
    <name type="scientific">Paenibacillus qinlingensis</name>
    <dbReference type="NCBI Taxonomy" id="1837343"/>
    <lineage>
        <taxon>Bacteria</taxon>
        <taxon>Bacillati</taxon>
        <taxon>Bacillota</taxon>
        <taxon>Bacilli</taxon>
        <taxon>Bacillales</taxon>
        <taxon>Paenibacillaceae</taxon>
        <taxon>Paenibacillus</taxon>
    </lineage>
</organism>
<dbReference type="InterPro" id="IPR009057">
    <property type="entry name" value="Homeodomain-like_sf"/>
</dbReference>
<keyword evidence="3" id="KW-0804">Transcription</keyword>
<evidence type="ECO:0000256" key="3">
    <source>
        <dbReference type="ARBA" id="ARBA00023163"/>
    </source>
</evidence>
<dbReference type="PRINTS" id="PR00032">
    <property type="entry name" value="HTHARAC"/>
</dbReference>
<dbReference type="PROSITE" id="PS01124">
    <property type="entry name" value="HTH_ARAC_FAMILY_2"/>
    <property type="match status" value="1"/>
</dbReference>
<evidence type="ECO:0000259" key="4">
    <source>
        <dbReference type="PROSITE" id="PS01124"/>
    </source>
</evidence>
<dbReference type="SMART" id="SM00342">
    <property type="entry name" value="HTH_ARAC"/>
    <property type="match status" value="1"/>
</dbReference>
<dbReference type="InterPro" id="IPR014710">
    <property type="entry name" value="RmlC-like_jellyroll"/>
</dbReference>
<accession>A0ABU1P1A7</accession>
<dbReference type="Pfam" id="PF02311">
    <property type="entry name" value="AraC_binding"/>
    <property type="match status" value="1"/>
</dbReference>
<evidence type="ECO:0000256" key="1">
    <source>
        <dbReference type="ARBA" id="ARBA00023015"/>
    </source>
</evidence>
<feature type="domain" description="HTH araC/xylS-type" evidence="4">
    <location>
        <begin position="206"/>
        <end position="304"/>
    </location>
</feature>
<dbReference type="InterPro" id="IPR018060">
    <property type="entry name" value="HTH_AraC"/>
</dbReference>
<dbReference type="InterPro" id="IPR018062">
    <property type="entry name" value="HTH_AraC-typ_CS"/>
</dbReference>
<dbReference type="PANTHER" id="PTHR43280:SF2">
    <property type="entry name" value="HTH-TYPE TRANSCRIPTIONAL REGULATOR EXSA"/>
    <property type="match status" value="1"/>
</dbReference>
<gene>
    <name evidence="5" type="ORF">J2736_004738</name>
</gene>
<dbReference type="Pfam" id="PF12833">
    <property type="entry name" value="HTH_18"/>
    <property type="match status" value="1"/>
</dbReference>
<reference evidence="5 6" key="1">
    <citation type="submission" date="2023-07" db="EMBL/GenBank/DDBJ databases">
        <title>Sorghum-associated microbial communities from plants grown in Nebraska, USA.</title>
        <authorList>
            <person name="Schachtman D."/>
        </authorList>
    </citation>
    <scope>NUCLEOTIDE SEQUENCE [LARGE SCALE GENOMIC DNA]</scope>
    <source>
        <strain evidence="5 6">CC258</strain>
    </source>
</reference>
<dbReference type="RefSeq" id="WP_310501001.1">
    <property type="nucleotide sequence ID" value="NZ_JAVDSB010000011.1"/>
</dbReference>
<dbReference type="SUPFAM" id="SSF51215">
    <property type="entry name" value="Regulatory protein AraC"/>
    <property type="match status" value="1"/>
</dbReference>
<dbReference type="InterPro" id="IPR037923">
    <property type="entry name" value="HTH-like"/>
</dbReference>
<keyword evidence="1" id="KW-0805">Transcription regulation</keyword>
<dbReference type="Gene3D" id="2.60.120.10">
    <property type="entry name" value="Jelly Rolls"/>
    <property type="match status" value="1"/>
</dbReference>
<dbReference type="SUPFAM" id="SSF46689">
    <property type="entry name" value="Homeodomain-like"/>
    <property type="match status" value="2"/>
</dbReference>
<sequence length="311" mass="36176">MEPNGVVKKIDFLNLAPYVRFAHEDAGEDDYRVPPRIIYDHEMILITSGTCVFQLEDQTYPLEAGDLLFIRPHLRHSYFVPKGKSFRYFAVHFDLMYMGEQLDFSPIDVYVNLDYFNMEYIPVEEELAERPLLELDDVWFPHRMRVSDLLTYTQIFQRLVHTFTSKPVGYPILLRSQLLLILSNMANDLATDHGVSSQSARRTEITETIRHMQNHYADPLELHALSQAGSLSPNYFRKLFKEATGRTPLEFLTHLRIEKAKELLQAGTHSISKISAMVGYEDIHYFSKLFKKLEGMSPKNYAASLRRAYQE</sequence>
<name>A0ABU1P1A7_9BACL</name>
<keyword evidence="6" id="KW-1185">Reference proteome</keyword>
<dbReference type="PANTHER" id="PTHR43280">
    <property type="entry name" value="ARAC-FAMILY TRANSCRIPTIONAL REGULATOR"/>
    <property type="match status" value="1"/>
</dbReference>
<evidence type="ECO:0000313" key="5">
    <source>
        <dbReference type="EMBL" id="MDR6553531.1"/>
    </source>
</evidence>
<comment type="caution">
    <text evidence="5">The sequence shown here is derived from an EMBL/GenBank/DDBJ whole genome shotgun (WGS) entry which is preliminary data.</text>
</comment>
<dbReference type="Gene3D" id="1.10.10.60">
    <property type="entry name" value="Homeodomain-like"/>
    <property type="match status" value="2"/>
</dbReference>
<keyword evidence="2" id="KW-0238">DNA-binding</keyword>
<proteinExistence type="predicted"/>
<evidence type="ECO:0000313" key="6">
    <source>
        <dbReference type="Proteomes" id="UP001267290"/>
    </source>
</evidence>
<protein>
    <submittedName>
        <fullName evidence="5">AraC-like DNA-binding protein</fullName>
    </submittedName>
</protein>
<dbReference type="InterPro" id="IPR020449">
    <property type="entry name" value="Tscrpt_reg_AraC-type_HTH"/>
</dbReference>
<dbReference type="PROSITE" id="PS00041">
    <property type="entry name" value="HTH_ARAC_FAMILY_1"/>
    <property type="match status" value="1"/>
</dbReference>
<dbReference type="Proteomes" id="UP001267290">
    <property type="component" value="Unassembled WGS sequence"/>
</dbReference>
<dbReference type="EMBL" id="JAVDSB010000011">
    <property type="protein sequence ID" value="MDR6553531.1"/>
    <property type="molecule type" value="Genomic_DNA"/>
</dbReference>